<organism evidence="1 2">
    <name type="scientific">Mesorhizobium amorphae CCNWGS0123</name>
    <dbReference type="NCBI Taxonomy" id="1082933"/>
    <lineage>
        <taxon>Bacteria</taxon>
        <taxon>Pseudomonadati</taxon>
        <taxon>Pseudomonadota</taxon>
        <taxon>Alphaproteobacteria</taxon>
        <taxon>Hyphomicrobiales</taxon>
        <taxon>Phyllobacteriaceae</taxon>
        <taxon>Mesorhizobium</taxon>
    </lineage>
</organism>
<dbReference type="Proteomes" id="UP000002949">
    <property type="component" value="Unassembled WGS sequence"/>
</dbReference>
<proteinExistence type="predicted"/>
<name>G6YFX7_9HYPH</name>
<evidence type="ECO:0000313" key="2">
    <source>
        <dbReference type="Proteomes" id="UP000002949"/>
    </source>
</evidence>
<dbReference type="KEGG" id="mamo:A6B35_30295"/>
<reference evidence="1 2" key="1">
    <citation type="journal article" date="2012" name="J. Bacteriol.">
        <title>Draft Genome Sequence of Plant Growth-Promoting Rhizobium Mesorhizobium amorphae, Isolated from Zinc-Lead Mine Tailings.</title>
        <authorList>
            <person name="Hao X."/>
            <person name="Lin Y."/>
            <person name="Johnstone L."/>
            <person name="Baltrus D.A."/>
            <person name="Miller S.J."/>
            <person name="Wei G."/>
            <person name="Rensing C."/>
        </authorList>
    </citation>
    <scope>NUCLEOTIDE SEQUENCE [LARGE SCALE GENOMIC DNA]</scope>
    <source>
        <strain evidence="1 2">CCNWGS0123</strain>
    </source>
</reference>
<evidence type="ECO:0000313" key="1">
    <source>
        <dbReference type="EMBL" id="EHH09371.1"/>
    </source>
</evidence>
<accession>G6YFX7</accession>
<dbReference type="AlphaFoldDB" id="G6YFX7"/>
<protein>
    <submittedName>
        <fullName evidence="1">Uncharacterized protein</fullName>
    </submittedName>
</protein>
<sequence length="67" mass="7672">MPAGYLPWLGAHQPRSWLHRSLPIYAHFSAQWPEGMRLALERRSVDPRLAAQLQQHPTQISDAMAAR</sequence>
<dbReference type="EMBL" id="AGSN01000169">
    <property type="protein sequence ID" value="EHH09371.1"/>
    <property type="molecule type" value="Genomic_DNA"/>
</dbReference>
<gene>
    <name evidence="1" type="ORF">MEA186_24407</name>
</gene>
<keyword evidence="2" id="KW-1185">Reference proteome</keyword>